<sequence>MMLIDSDLLDAQVVGVIARITASVDGLRVAVLADAGARGLRFALSAGIGEIIDPTDAESIAAFVSTTSSAAPMERVLAIGAHPDDVEIGCGATLLRHRDQGHWLSVLTLSRGAVGGPREDRRREAIGAAITMSAELLMGDITDTRI</sequence>
<dbReference type="PANTHER" id="PTHR12993">
    <property type="entry name" value="N-ACETYLGLUCOSAMINYL-PHOSPHATIDYLINOSITOL DE-N-ACETYLASE-RELATED"/>
    <property type="match status" value="1"/>
</dbReference>
<dbReference type="Gene3D" id="3.40.50.10320">
    <property type="entry name" value="LmbE-like"/>
    <property type="match status" value="1"/>
</dbReference>
<dbReference type="PANTHER" id="PTHR12993:SF30">
    <property type="entry name" value="N-ACETYL-ALPHA-D-GLUCOSAMINYL L-MALATE DEACETYLASE 1"/>
    <property type="match status" value="1"/>
</dbReference>
<dbReference type="RefSeq" id="WP_264011420.1">
    <property type="nucleotide sequence ID" value="NZ_JACKSJ010000037.1"/>
</dbReference>
<dbReference type="Proteomes" id="UP001140293">
    <property type="component" value="Unassembled WGS sequence"/>
</dbReference>
<comment type="caution">
    <text evidence="2">The sequence shown here is derived from an EMBL/GenBank/DDBJ whole genome shotgun (WGS) entry which is preliminary data.</text>
</comment>
<keyword evidence="1" id="KW-0862">Zinc</keyword>
<organism evidence="2 3">
    <name type="scientific">[Mycobacterium] manitobense</name>
    <dbReference type="NCBI Taxonomy" id="190147"/>
    <lineage>
        <taxon>Bacteria</taxon>
        <taxon>Bacillati</taxon>
        <taxon>Actinomycetota</taxon>
        <taxon>Actinomycetes</taxon>
        <taxon>Mycobacteriales</taxon>
        <taxon>Mycobacteriaceae</taxon>
        <taxon>Mycolicibacterium</taxon>
    </lineage>
</organism>
<dbReference type="EMBL" id="JACKSJ010000037">
    <property type="protein sequence ID" value="MCV7169231.1"/>
    <property type="molecule type" value="Genomic_DNA"/>
</dbReference>
<evidence type="ECO:0000256" key="1">
    <source>
        <dbReference type="ARBA" id="ARBA00022833"/>
    </source>
</evidence>
<dbReference type="InterPro" id="IPR003737">
    <property type="entry name" value="GlcNAc_PI_deacetylase-related"/>
</dbReference>
<gene>
    <name evidence="2" type="ORF">H7I41_04740</name>
</gene>
<dbReference type="GO" id="GO:0016811">
    <property type="term" value="F:hydrolase activity, acting on carbon-nitrogen (but not peptide) bonds, in linear amides"/>
    <property type="evidence" value="ECO:0007669"/>
    <property type="project" value="TreeGrafter"/>
</dbReference>
<evidence type="ECO:0000313" key="2">
    <source>
        <dbReference type="EMBL" id="MCV7169231.1"/>
    </source>
</evidence>
<name>A0A9X3BU98_9MYCO</name>
<dbReference type="GO" id="GO:0016137">
    <property type="term" value="P:glycoside metabolic process"/>
    <property type="evidence" value="ECO:0007669"/>
    <property type="project" value="UniProtKB-ARBA"/>
</dbReference>
<reference evidence="2" key="1">
    <citation type="submission" date="2020-07" db="EMBL/GenBank/DDBJ databases">
        <authorList>
            <person name="Pettersson B.M.F."/>
            <person name="Behra P.R.K."/>
            <person name="Ramesh M."/>
            <person name="Das S."/>
            <person name="Dasgupta S."/>
            <person name="Kirsebom L.A."/>
        </authorList>
    </citation>
    <scope>NUCLEOTIDE SEQUENCE</scope>
    <source>
        <strain evidence="2">DSM 44615</strain>
    </source>
</reference>
<dbReference type="SUPFAM" id="SSF102588">
    <property type="entry name" value="LmbE-like"/>
    <property type="match status" value="1"/>
</dbReference>
<keyword evidence="3" id="KW-1185">Reference proteome</keyword>
<proteinExistence type="predicted"/>
<accession>A0A9X3BU98</accession>
<dbReference type="AlphaFoldDB" id="A0A9X3BU98"/>
<dbReference type="InterPro" id="IPR024078">
    <property type="entry name" value="LmbE-like_dom_sf"/>
</dbReference>
<protein>
    <submittedName>
        <fullName evidence="2">PIG-L family deacetylase</fullName>
    </submittedName>
</protein>
<dbReference type="Pfam" id="PF02585">
    <property type="entry name" value="PIG-L"/>
    <property type="match status" value="1"/>
</dbReference>
<evidence type="ECO:0000313" key="3">
    <source>
        <dbReference type="Proteomes" id="UP001140293"/>
    </source>
</evidence>
<reference evidence="2" key="2">
    <citation type="journal article" date="2022" name="BMC Genomics">
        <title>Comparative genome analysis of mycobacteria focusing on tRNA and non-coding RNA.</title>
        <authorList>
            <person name="Behra P.R.K."/>
            <person name="Pettersson B.M.F."/>
            <person name="Ramesh M."/>
            <person name="Das S."/>
            <person name="Dasgupta S."/>
            <person name="Kirsebom L.A."/>
        </authorList>
    </citation>
    <scope>NUCLEOTIDE SEQUENCE</scope>
    <source>
        <strain evidence="2">DSM 44615</strain>
    </source>
</reference>